<dbReference type="InterPro" id="IPR035892">
    <property type="entry name" value="C2_domain_sf"/>
</dbReference>
<evidence type="ECO:0000313" key="4">
    <source>
        <dbReference type="WBParaSite" id="Smp_335820.1"/>
    </source>
</evidence>
<dbReference type="Gene3D" id="2.60.40.150">
    <property type="entry name" value="C2 domain"/>
    <property type="match status" value="2"/>
</dbReference>
<reference evidence="3" key="1">
    <citation type="journal article" date="2012" name="PLoS Negl. Trop. Dis.">
        <title>A systematically improved high quality genome and transcriptome of the human blood fluke Schistosoma mansoni.</title>
        <authorList>
            <person name="Protasio A.V."/>
            <person name="Tsai I.J."/>
            <person name="Babbage A."/>
            <person name="Nichol S."/>
            <person name="Hunt M."/>
            <person name="Aslett M.A."/>
            <person name="De Silva N."/>
            <person name="Velarde G.S."/>
            <person name="Anderson T.J."/>
            <person name="Clark R.C."/>
            <person name="Davidson C."/>
            <person name="Dillon G.P."/>
            <person name="Holroyd N.E."/>
            <person name="LoVerde P.T."/>
            <person name="Lloyd C."/>
            <person name="McQuillan J."/>
            <person name="Oliveira G."/>
            <person name="Otto T.D."/>
            <person name="Parker-Manuel S.J."/>
            <person name="Quail M.A."/>
            <person name="Wilson R.A."/>
            <person name="Zerlotini A."/>
            <person name="Dunne D.W."/>
            <person name="Berriman M."/>
        </authorList>
    </citation>
    <scope>NUCLEOTIDE SEQUENCE [LARGE SCALE GENOMIC DNA]</scope>
    <source>
        <strain evidence="3">Puerto Rican</strain>
    </source>
</reference>
<dbReference type="SUPFAM" id="SSF49562">
    <property type="entry name" value="C2 domain (Calcium/lipid-binding domain, CaLB)"/>
    <property type="match status" value="2"/>
</dbReference>
<dbReference type="InterPro" id="IPR000008">
    <property type="entry name" value="C2_dom"/>
</dbReference>
<feature type="domain" description="C2" evidence="2">
    <location>
        <begin position="102"/>
        <end position="250"/>
    </location>
</feature>
<dbReference type="PROSITE" id="PS50004">
    <property type="entry name" value="C2"/>
    <property type="match status" value="2"/>
</dbReference>
<dbReference type="GO" id="GO:0070382">
    <property type="term" value="C:exocytic vesicle"/>
    <property type="evidence" value="ECO:0007669"/>
    <property type="project" value="TreeGrafter"/>
</dbReference>
<dbReference type="GO" id="GO:0030276">
    <property type="term" value="F:clathrin binding"/>
    <property type="evidence" value="ECO:0007669"/>
    <property type="project" value="TreeGrafter"/>
</dbReference>
<keyword evidence="1" id="KW-0472">Membrane</keyword>
<dbReference type="GO" id="GO:0030424">
    <property type="term" value="C:axon"/>
    <property type="evidence" value="ECO:0007669"/>
    <property type="project" value="TreeGrafter"/>
</dbReference>
<dbReference type="PANTHER" id="PTHR10024:SF344">
    <property type="entry name" value="SYNAPTOTAGMIN-7"/>
    <property type="match status" value="1"/>
</dbReference>
<sequence>MNITMNRPNLNQTSPLKNNSLPQNSFLLNLTKTFHVSNISLAIFILVIICILCLTFIILTILCIRTFIRKKYMPKKYKKKEKPIYVNDIPGLMKPNNELHNNNGTIEYSLSYNIKEEQLKICIIQANNLIIPNDKQEPLNAYATISLMKYDNNTQLNNPSNILDPNLDPNLNDKHLKLIGKQYRTDIIHHSNKPCWNQSFIYKLKKNQLKYIIIIIEIFNYNDQYLDTNLGKLFILLNQLDHSDYAGKFFEKTDWLLINHSINNNPNYHNHILGEICIGLIYDPNHLNINLYIYEIRNLNLNQYFNDTTTNDDNEDTTYKQKWKFSSIELNIVTYIKYNDRLLQKYKTQSRKELINPYFNEKFCFKIKEKYLKNLLIIIQLRQVEKWRYRRIVGEVCIGQDVFQLKSIKHWDELLKFPDKLHVRWHPIYAIPIKQNSFLLDWLCFDPL</sequence>
<dbReference type="Pfam" id="PF00168">
    <property type="entry name" value="C2"/>
    <property type="match status" value="3"/>
</dbReference>
<dbReference type="GO" id="GO:0048791">
    <property type="term" value="P:calcium ion-regulated exocytosis of neurotransmitter"/>
    <property type="evidence" value="ECO:0007669"/>
    <property type="project" value="TreeGrafter"/>
</dbReference>
<dbReference type="GO" id="GO:0001786">
    <property type="term" value="F:phosphatidylserine binding"/>
    <property type="evidence" value="ECO:0007669"/>
    <property type="project" value="TreeGrafter"/>
</dbReference>
<dbReference type="GO" id="GO:0005509">
    <property type="term" value="F:calcium ion binding"/>
    <property type="evidence" value="ECO:0007669"/>
    <property type="project" value="TreeGrafter"/>
</dbReference>
<dbReference type="GO" id="GO:0000149">
    <property type="term" value="F:SNARE binding"/>
    <property type="evidence" value="ECO:0007669"/>
    <property type="project" value="TreeGrafter"/>
</dbReference>
<evidence type="ECO:0000259" key="2">
    <source>
        <dbReference type="PROSITE" id="PS50004"/>
    </source>
</evidence>
<dbReference type="InParanoid" id="A0A5K4FBQ3"/>
<reference evidence="4" key="2">
    <citation type="submission" date="2019-11" db="UniProtKB">
        <authorList>
            <consortium name="WormBaseParasite"/>
        </authorList>
    </citation>
    <scope>IDENTIFICATION</scope>
    <source>
        <strain evidence="4">Puerto Rican</strain>
    </source>
</reference>
<name>A0A5K4FBQ3_SCHMA</name>
<accession>A0A5K4FBQ3</accession>
<dbReference type="STRING" id="6183.A0A5K4FBQ3"/>
<dbReference type="WBParaSite" id="Smp_335820.1">
    <property type="protein sequence ID" value="Smp_335820.1"/>
    <property type="gene ID" value="Smp_335820"/>
</dbReference>
<proteinExistence type="predicted"/>
<dbReference type="GO" id="GO:0005544">
    <property type="term" value="F:calcium-dependent phospholipid binding"/>
    <property type="evidence" value="ECO:0007669"/>
    <property type="project" value="TreeGrafter"/>
</dbReference>
<dbReference type="SMART" id="SM00239">
    <property type="entry name" value="C2"/>
    <property type="match status" value="2"/>
</dbReference>
<dbReference type="GO" id="GO:0098793">
    <property type="term" value="C:presynapse"/>
    <property type="evidence" value="ECO:0007669"/>
    <property type="project" value="GOC"/>
</dbReference>
<organism evidence="3 4">
    <name type="scientific">Schistosoma mansoni</name>
    <name type="common">Blood fluke</name>
    <dbReference type="NCBI Taxonomy" id="6183"/>
    <lineage>
        <taxon>Eukaryota</taxon>
        <taxon>Metazoa</taxon>
        <taxon>Spiralia</taxon>
        <taxon>Lophotrochozoa</taxon>
        <taxon>Platyhelminthes</taxon>
        <taxon>Trematoda</taxon>
        <taxon>Digenea</taxon>
        <taxon>Strigeidida</taxon>
        <taxon>Schistosomatoidea</taxon>
        <taxon>Schistosomatidae</taxon>
        <taxon>Schistosoma</taxon>
    </lineage>
</organism>
<dbReference type="AlphaFoldDB" id="A0A5K4FBQ3"/>
<protein>
    <submittedName>
        <fullName evidence="4">C2 domain-containing protein</fullName>
    </submittedName>
</protein>
<dbReference type="PANTHER" id="PTHR10024">
    <property type="entry name" value="SYNAPTOTAGMIN"/>
    <property type="match status" value="1"/>
</dbReference>
<keyword evidence="3" id="KW-1185">Reference proteome</keyword>
<dbReference type="Proteomes" id="UP000008854">
    <property type="component" value="Unassembled WGS sequence"/>
</dbReference>
<keyword evidence="1" id="KW-1133">Transmembrane helix</keyword>
<evidence type="ECO:0000256" key="1">
    <source>
        <dbReference type="SAM" id="Phobius"/>
    </source>
</evidence>
<feature type="transmembrane region" description="Helical" evidence="1">
    <location>
        <begin position="39"/>
        <end position="68"/>
    </location>
</feature>
<dbReference type="GO" id="GO:0006906">
    <property type="term" value="P:vesicle fusion"/>
    <property type="evidence" value="ECO:0007669"/>
    <property type="project" value="TreeGrafter"/>
</dbReference>
<feature type="domain" description="C2" evidence="2">
    <location>
        <begin position="272"/>
        <end position="426"/>
    </location>
</feature>
<dbReference type="GO" id="GO:0005886">
    <property type="term" value="C:plasma membrane"/>
    <property type="evidence" value="ECO:0007669"/>
    <property type="project" value="TreeGrafter"/>
</dbReference>
<evidence type="ECO:0000313" key="3">
    <source>
        <dbReference type="Proteomes" id="UP000008854"/>
    </source>
</evidence>
<keyword evidence="1" id="KW-0812">Transmembrane</keyword>